<evidence type="ECO:0000256" key="3">
    <source>
        <dbReference type="SAM" id="Phobius"/>
    </source>
</evidence>
<dbReference type="PANTHER" id="PTHR33365">
    <property type="entry name" value="YALI0B05434P"/>
    <property type="match status" value="1"/>
</dbReference>
<sequence>MMPSSKEDYLPVQYTGDSDSLDDNVGYDTDTLLQTLGGKTKRSRRLLQFMMGISLVLNIILILGTTFLFKHPLATTTDQQCARQLSIIGPALDSVEYETITYRGAQDDDNPYKGHPSPELDAAWGQLTEVRHVSISPEIMAAINKSSSNAVQLPDGNYLGATEVFHQLHCLNLIRQHSYKEYYEVDGRRPPGLTDSQATLRHHLDHCIDILRQNIMCYGDTSVITHNWVQGFQFPYPNFNTKHKCRNFDKIVEWEKNHQIKDPGRPADAVVLQTPPTG</sequence>
<keyword evidence="3" id="KW-0472">Membrane</keyword>
<protein>
    <recommendedName>
        <fullName evidence="6">Tat pathway signal sequence</fullName>
    </recommendedName>
</protein>
<reference evidence="4" key="1">
    <citation type="journal article" date="2019" name="Beilstein J. Org. Chem.">
        <title>Nanangenines: drimane sesquiterpenoids as the dominant metabolite cohort of a novel Australian fungus, Aspergillus nanangensis.</title>
        <authorList>
            <person name="Lacey H.J."/>
            <person name="Gilchrist C.L.M."/>
            <person name="Crombie A."/>
            <person name="Kalaitzis J.A."/>
            <person name="Vuong D."/>
            <person name="Rutledge P.J."/>
            <person name="Turner P."/>
            <person name="Pitt J.I."/>
            <person name="Lacey E."/>
            <person name="Chooi Y.H."/>
            <person name="Piggott A.M."/>
        </authorList>
    </citation>
    <scope>NUCLEOTIDE SEQUENCE</scope>
    <source>
        <strain evidence="4">MST-FP2251</strain>
    </source>
</reference>
<accession>A0AAD4CG91</accession>
<evidence type="ECO:0000256" key="2">
    <source>
        <dbReference type="ARBA" id="ARBA00035112"/>
    </source>
</evidence>
<dbReference type="InterPro" id="IPR021765">
    <property type="entry name" value="UstYa-like"/>
</dbReference>
<keyword evidence="3" id="KW-1133">Transmembrane helix</keyword>
<dbReference type="GO" id="GO:0043386">
    <property type="term" value="P:mycotoxin biosynthetic process"/>
    <property type="evidence" value="ECO:0007669"/>
    <property type="project" value="InterPro"/>
</dbReference>
<gene>
    <name evidence="4" type="ORF">FE257_012136</name>
</gene>
<evidence type="ECO:0008006" key="6">
    <source>
        <dbReference type="Google" id="ProtNLM"/>
    </source>
</evidence>
<feature type="transmembrane region" description="Helical" evidence="3">
    <location>
        <begin position="49"/>
        <end position="69"/>
    </location>
</feature>
<proteinExistence type="inferred from homology"/>
<reference evidence="4" key="2">
    <citation type="submission" date="2020-02" db="EMBL/GenBank/DDBJ databases">
        <authorList>
            <person name="Gilchrist C.L.M."/>
            <person name="Chooi Y.-H."/>
        </authorList>
    </citation>
    <scope>NUCLEOTIDE SEQUENCE</scope>
    <source>
        <strain evidence="4">MST-FP2251</strain>
    </source>
</reference>
<name>A0AAD4CG91_ASPNN</name>
<dbReference type="AlphaFoldDB" id="A0AAD4CG91"/>
<dbReference type="PANTHER" id="PTHR33365:SF4">
    <property type="entry name" value="CYCLOCHLOROTINE BIOSYNTHESIS PROTEIN O"/>
    <property type="match status" value="1"/>
</dbReference>
<dbReference type="Pfam" id="PF11807">
    <property type="entry name" value="UstYa"/>
    <property type="match status" value="1"/>
</dbReference>
<comment type="caution">
    <text evidence="4">The sequence shown here is derived from an EMBL/GenBank/DDBJ whole genome shotgun (WGS) entry which is preliminary data.</text>
</comment>
<comment type="pathway">
    <text evidence="1">Mycotoxin biosynthesis.</text>
</comment>
<evidence type="ECO:0000256" key="1">
    <source>
        <dbReference type="ARBA" id="ARBA00004685"/>
    </source>
</evidence>
<dbReference type="Proteomes" id="UP001194746">
    <property type="component" value="Unassembled WGS sequence"/>
</dbReference>
<dbReference type="EMBL" id="VCAU01000085">
    <property type="protein sequence ID" value="KAF9885961.1"/>
    <property type="molecule type" value="Genomic_DNA"/>
</dbReference>
<evidence type="ECO:0000313" key="5">
    <source>
        <dbReference type="Proteomes" id="UP001194746"/>
    </source>
</evidence>
<comment type="similarity">
    <text evidence="2">Belongs to the ustYa family.</text>
</comment>
<evidence type="ECO:0000313" key="4">
    <source>
        <dbReference type="EMBL" id="KAF9885961.1"/>
    </source>
</evidence>
<keyword evidence="3" id="KW-0812">Transmembrane</keyword>
<organism evidence="4 5">
    <name type="scientific">Aspergillus nanangensis</name>
    <dbReference type="NCBI Taxonomy" id="2582783"/>
    <lineage>
        <taxon>Eukaryota</taxon>
        <taxon>Fungi</taxon>
        <taxon>Dikarya</taxon>
        <taxon>Ascomycota</taxon>
        <taxon>Pezizomycotina</taxon>
        <taxon>Eurotiomycetes</taxon>
        <taxon>Eurotiomycetidae</taxon>
        <taxon>Eurotiales</taxon>
        <taxon>Aspergillaceae</taxon>
        <taxon>Aspergillus</taxon>
        <taxon>Aspergillus subgen. Circumdati</taxon>
    </lineage>
</organism>
<keyword evidence="5" id="KW-1185">Reference proteome</keyword>